<dbReference type="Proteomes" id="UP001150581">
    <property type="component" value="Unassembled WGS sequence"/>
</dbReference>
<proteinExistence type="predicted"/>
<reference evidence="1" key="1">
    <citation type="submission" date="2022-07" db="EMBL/GenBank/DDBJ databases">
        <title>Phylogenomic reconstructions and comparative analyses of Kickxellomycotina fungi.</title>
        <authorList>
            <person name="Reynolds N.K."/>
            <person name="Stajich J.E."/>
            <person name="Barry K."/>
            <person name="Grigoriev I.V."/>
            <person name="Crous P."/>
            <person name="Smith M.E."/>
        </authorList>
    </citation>
    <scope>NUCLEOTIDE SEQUENCE</scope>
    <source>
        <strain evidence="1">Benny 63K</strain>
    </source>
</reference>
<sequence length="305" mass="34955">MSITFDTTYSAQQGALSLSPAVTALQASLSYYAYSDPETVQYNEYDCLALSTDTDFKQLLSQEFSQMMIIDPQYIISFADPMMMSLSPASLPLTPVITMPDSPLPFAFQEPPHFNLHTTIDTASPVALDMSQKYIAQEVTPQPSVDMHHHYLSARITMNRERRNAVYVPRDMSEAAIAQVAAQAQAQEQTQHSPAIERQFDENMTNFETDNKDNICYSSVRRSDSPQKNITPKGYSNRINKILYDWLEKHKEEPYPTTCEKQRLMSLTGLTKMQIKNWFCNIRRRKLENTIRRTKKSPRTALLKK</sequence>
<accession>A0ACC1ITP0</accession>
<evidence type="ECO:0000313" key="2">
    <source>
        <dbReference type="Proteomes" id="UP001150581"/>
    </source>
</evidence>
<name>A0ACC1ITP0_9FUNG</name>
<organism evidence="1 2">
    <name type="scientific">Kickxella alabastrina</name>
    <dbReference type="NCBI Taxonomy" id="61397"/>
    <lineage>
        <taxon>Eukaryota</taxon>
        <taxon>Fungi</taxon>
        <taxon>Fungi incertae sedis</taxon>
        <taxon>Zoopagomycota</taxon>
        <taxon>Kickxellomycotina</taxon>
        <taxon>Kickxellomycetes</taxon>
        <taxon>Kickxellales</taxon>
        <taxon>Kickxellaceae</taxon>
        <taxon>Kickxella</taxon>
    </lineage>
</organism>
<protein>
    <submittedName>
        <fullName evidence="1">Uncharacterized protein</fullName>
    </submittedName>
</protein>
<evidence type="ECO:0000313" key="1">
    <source>
        <dbReference type="EMBL" id="KAJ1900713.1"/>
    </source>
</evidence>
<comment type="caution">
    <text evidence="1">The sequence shown here is derived from an EMBL/GenBank/DDBJ whole genome shotgun (WGS) entry which is preliminary data.</text>
</comment>
<keyword evidence="2" id="KW-1185">Reference proteome</keyword>
<dbReference type="EMBL" id="JANBPG010000064">
    <property type="protein sequence ID" value="KAJ1900713.1"/>
    <property type="molecule type" value="Genomic_DNA"/>
</dbReference>
<gene>
    <name evidence="1" type="ORF">LPJ66_001286</name>
</gene>